<evidence type="ECO:0000313" key="4">
    <source>
        <dbReference type="Proteomes" id="UP001276659"/>
    </source>
</evidence>
<sequence length="652" mass="72437">MPPKRPLSLIDRAVASLARSPFVCSACRHRQQFSSSANPSQTKNYAKARRLLLQSRSASTTASVTAVNAKREIPPEFQKLNASLKALETDAGIYVNTSQLQLALRGTESENAVTRIAVLGLNGQHGARRLTRALLADPLASEAPWERQLTGTDGDERALLLRDWRYGEQADIDDRHPLLKTLPIPSPILYNHKLEILVHTVSATTEPSNDGAASFLVPGLDIANSASGRPATVTYPVHKTLMYEEGLNSLRTFATIDAHVDQSHNGQMFKGVIDWSWSISQQGITKDQPMSPINLALAEAGHNVFRQSLDKSLEYEHLWFDAGMPSISGWLAEGTEAQPGAIKPTIRRLIQTICDTANQAVQREETARLAQEKAETITVSAKNIINQGISIWAENAHTELRDRLNIAFNSKSWRKTKWWKLFWRVDDVGYIASDILQRAWLVEAEKEMIWISGRIHQSGLLGPPKLRPTPVPDPDDEEATLGSSPREVTVEDVVPKASMADFTEPPPILHPWPQHISHARSILSRLTIAPLQSLSQALLLQTISTNVLASSLSALLYVSVSTTSPYEAGAIAAVGLVYSLRRLQKRWETARTEWETQTREDGRRVLRNAEENAREVVREGGMPEIDEVGRKERKLAREAVERVEEALEELRG</sequence>
<dbReference type="EMBL" id="JASNWA010000008">
    <property type="protein sequence ID" value="KAK3171673.1"/>
    <property type="molecule type" value="Genomic_DNA"/>
</dbReference>
<accession>A0AAE0DLR4</accession>
<dbReference type="PANTHER" id="PTHR38644:SF1">
    <property type="entry name" value="EXPRESSED PROTEIN"/>
    <property type="match status" value="1"/>
</dbReference>
<comment type="caution">
    <text evidence="3">The sequence shown here is derived from an EMBL/GenBank/DDBJ whole genome shotgun (WGS) entry which is preliminary data.</text>
</comment>
<feature type="region of interest" description="Disordered" evidence="1">
    <location>
        <begin position="461"/>
        <end position="487"/>
    </location>
</feature>
<dbReference type="InterPro" id="IPR056196">
    <property type="entry name" value="Mmc1_C"/>
</dbReference>
<protein>
    <recommendedName>
        <fullName evidence="2">Mmc1 C-terminal domain-containing protein</fullName>
    </recommendedName>
</protein>
<dbReference type="Proteomes" id="UP001276659">
    <property type="component" value="Unassembled WGS sequence"/>
</dbReference>
<evidence type="ECO:0000256" key="1">
    <source>
        <dbReference type="SAM" id="MobiDB-lite"/>
    </source>
</evidence>
<proteinExistence type="predicted"/>
<evidence type="ECO:0000313" key="3">
    <source>
        <dbReference type="EMBL" id="KAK3171673.1"/>
    </source>
</evidence>
<gene>
    <name evidence="3" type="ORF">OEA41_003757</name>
</gene>
<organism evidence="3 4">
    <name type="scientific">Lepraria neglecta</name>
    <dbReference type="NCBI Taxonomy" id="209136"/>
    <lineage>
        <taxon>Eukaryota</taxon>
        <taxon>Fungi</taxon>
        <taxon>Dikarya</taxon>
        <taxon>Ascomycota</taxon>
        <taxon>Pezizomycotina</taxon>
        <taxon>Lecanoromycetes</taxon>
        <taxon>OSLEUM clade</taxon>
        <taxon>Lecanoromycetidae</taxon>
        <taxon>Lecanorales</taxon>
        <taxon>Lecanorineae</taxon>
        <taxon>Stereocaulaceae</taxon>
        <taxon>Lepraria</taxon>
    </lineage>
</organism>
<feature type="domain" description="Mmc1 C-terminal" evidence="2">
    <location>
        <begin position="386"/>
        <end position="603"/>
    </location>
</feature>
<dbReference type="Pfam" id="PF23868">
    <property type="entry name" value="Mmc1_C"/>
    <property type="match status" value="1"/>
</dbReference>
<reference evidence="3" key="1">
    <citation type="submission" date="2022-11" db="EMBL/GenBank/DDBJ databases">
        <title>Chromosomal genome sequence assembly and mating type (MAT) locus characterization of the leprose asexual lichenized fungus Lepraria neglecta (Nyl.) Erichsen.</title>
        <authorList>
            <person name="Allen J.L."/>
            <person name="Pfeffer B."/>
        </authorList>
    </citation>
    <scope>NUCLEOTIDE SEQUENCE</scope>
    <source>
        <strain evidence="3">Allen 5258</strain>
    </source>
</reference>
<evidence type="ECO:0000259" key="2">
    <source>
        <dbReference type="Pfam" id="PF23868"/>
    </source>
</evidence>
<keyword evidence="4" id="KW-1185">Reference proteome</keyword>
<dbReference type="Pfam" id="PF23867">
    <property type="entry name" value="Mmc1_N"/>
    <property type="match status" value="1"/>
</dbReference>
<dbReference type="PANTHER" id="PTHR38644">
    <property type="entry name" value="EXPRESSED PROTEIN"/>
    <property type="match status" value="1"/>
</dbReference>
<dbReference type="AlphaFoldDB" id="A0AAE0DLR4"/>
<name>A0AAE0DLR4_9LECA</name>